<dbReference type="PROSITE" id="PS50181">
    <property type="entry name" value="FBOX"/>
    <property type="match status" value="1"/>
</dbReference>
<keyword evidence="3" id="KW-1185">Reference proteome</keyword>
<accession>A0ABP0W4L3</accession>
<dbReference type="InterPro" id="IPR036047">
    <property type="entry name" value="F-box-like_dom_sf"/>
</dbReference>
<name>A0ABP0W4L3_9BRYO</name>
<dbReference type="InterPro" id="IPR013187">
    <property type="entry name" value="F-box-assoc_dom_typ3"/>
</dbReference>
<dbReference type="EMBL" id="OZ020109">
    <property type="protein sequence ID" value="CAK9261407.1"/>
    <property type="molecule type" value="Genomic_DNA"/>
</dbReference>
<dbReference type="Gene3D" id="1.20.1280.50">
    <property type="match status" value="1"/>
</dbReference>
<gene>
    <name evidence="2" type="ORF">CSSPJE1EN1_LOCUS6885</name>
</gene>
<dbReference type="SMART" id="SM00256">
    <property type="entry name" value="FBOX"/>
    <property type="match status" value="1"/>
</dbReference>
<dbReference type="Proteomes" id="UP001497444">
    <property type="component" value="Chromosome 14"/>
</dbReference>
<dbReference type="Pfam" id="PF08268">
    <property type="entry name" value="FBA_3"/>
    <property type="match status" value="1"/>
</dbReference>
<evidence type="ECO:0000313" key="2">
    <source>
        <dbReference type="EMBL" id="CAK9261407.1"/>
    </source>
</evidence>
<dbReference type="PANTHER" id="PTHR31672">
    <property type="entry name" value="BNACNNG10540D PROTEIN"/>
    <property type="match status" value="1"/>
</dbReference>
<organism evidence="2 3">
    <name type="scientific">Sphagnum jensenii</name>
    <dbReference type="NCBI Taxonomy" id="128206"/>
    <lineage>
        <taxon>Eukaryota</taxon>
        <taxon>Viridiplantae</taxon>
        <taxon>Streptophyta</taxon>
        <taxon>Embryophyta</taxon>
        <taxon>Bryophyta</taxon>
        <taxon>Sphagnophytina</taxon>
        <taxon>Sphagnopsida</taxon>
        <taxon>Sphagnales</taxon>
        <taxon>Sphagnaceae</taxon>
        <taxon>Sphagnum</taxon>
    </lineage>
</organism>
<protein>
    <recommendedName>
        <fullName evidence="1">F-box domain-containing protein</fullName>
    </recommendedName>
</protein>
<dbReference type="InterPro" id="IPR015915">
    <property type="entry name" value="Kelch-typ_b-propeller"/>
</dbReference>
<dbReference type="InterPro" id="IPR050796">
    <property type="entry name" value="SCF_F-box_component"/>
</dbReference>
<dbReference type="SUPFAM" id="SSF117281">
    <property type="entry name" value="Kelch motif"/>
    <property type="match status" value="1"/>
</dbReference>
<evidence type="ECO:0000313" key="3">
    <source>
        <dbReference type="Proteomes" id="UP001497444"/>
    </source>
</evidence>
<proteinExistence type="predicted"/>
<sequence>MGEAEIDLRSRMDVDVDVEEEGGIECGNDMLGAAAVSVELGEKGKSLHNTVQTSSSLQCGNDAPPPMWTMLPKELIEKVFAYLPLHSLFQVRTVCKLWLNMGFSNNLVKLRAEAPSCSPYFPVFFSKGSERGWCAYDHVMCQWLHLPPLTFLPCEAKCILAGDAGLLCLNQSVSGSTFSSLCVCNPMTKRWKVLPPLAHAWEPGITHMVVDPDQKAYKLIVTLTHCVESTHVFDSQQDCWQATSCLPPHFLLWGRRSSAFVRGFLYCVALEIGGLNMEGLIAYNVHTGVWTEVHELPRGMRDDPYVLSCGGRVLVVAAQKNPNGRLTSIRIVEFNLRTKKFVEVTEMPQNMMLEVFRCRGVWKPVAYGDKICVASKKTLQVAVYDMAQKTWYELPKCPLSPKVDVAPFCFGPSLQSLS</sequence>
<dbReference type="Pfam" id="PF12937">
    <property type="entry name" value="F-box-like"/>
    <property type="match status" value="1"/>
</dbReference>
<dbReference type="InterPro" id="IPR001810">
    <property type="entry name" value="F-box_dom"/>
</dbReference>
<evidence type="ECO:0000259" key="1">
    <source>
        <dbReference type="PROSITE" id="PS50181"/>
    </source>
</evidence>
<dbReference type="Gene3D" id="2.120.10.80">
    <property type="entry name" value="Kelch-type beta propeller"/>
    <property type="match status" value="1"/>
</dbReference>
<reference evidence="2" key="1">
    <citation type="submission" date="2024-02" db="EMBL/GenBank/DDBJ databases">
        <authorList>
            <consortium name="ELIXIR-Norway"/>
            <consortium name="Elixir Norway"/>
        </authorList>
    </citation>
    <scope>NUCLEOTIDE SEQUENCE</scope>
</reference>
<dbReference type="SUPFAM" id="SSF81383">
    <property type="entry name" value="F-box domain"/>
    <property type="match status" value="1"/>
</dbReference>
<feature type="domain" description="F-box" evidence="1">
    <location>
        <begin position="65"/>
        <end position="111"/>
    </location>
</feature>
<dbReference type="PANTHER" id="PTHR31672:SF2">
    <property type="entry name" value="F-BOX DOMAIN-CONTAINING PROTEIN"/>
    <property type="match status" value="1"/>
</dbReference>